<dbReference type="EMBL" id="JASBWS010000083">
    <property type="protein sequence ID" value="KAJ9099479.1"/>
    <property type="molecule type" value="Genomic_DNA"/>
</dbReference>
<evidence type="ECO:0000313" key="2">
    <source>
        <dbReference type="Proteomes" id="UP001230649"/>
    </source>
</evidence>
<proteinExistence type="predicted"/>
<reference evidence="1" key="1">
    <citation type="submission" date="2023-04" db="EMBL/GenBank/DDBJ databases">
        <title>Draft Genome sequencing of Naganishia species isolated from polar environments using Oxford Nanopore Technology.</title>
        <authorList>
            <person name="Leo P."/>
            <person name="Venkateswaran K."/>
        </authorList>
    </citation>
    <scope>NUCLEOTIDE SEQUENCE</scope>
    <source>
        <strain evidence="1">MNA-CCFEE 5262</strain>
    </source>
</reference>
<gene>
    <name evidence="1" type="ORF">QFC20_005690</name>
</gene>
<protein>
    <submittedName>
        <fullName evidence="1">Uncharacterized protein</fullName>
    </submittedName>
</protein>
<sequence length="441" mass="49538">MSILDEVNPESPTPPTGHDGDPEVPLENLKRDLCFCKAELEKRADRIEALERENDALRLHRRSKQTSGVAHEDKEDGPLAEAASINFSSPAPGFKILLLPSFAGTTSSSGGTCEFLLGNSLTGTLASLNATCHVIHQETAPVLNETLVLDVGIGWWNEVLQSEDLQREPTRRLWQQIKYVISERGDPYQRRNQLFPNLKVWIIKHSETAGTYPANLPVCTAELVIHKPVGLETLWDLLQLPLKWQTNGARFQIPIQDISKVRVEKDSQITGPLDSPDDRPSFYAPGGTIHQISWKESWRTAFCVMNSGDDDGVYYDLLPALEAIRARGISLDVKVEHSEASSFGQRKFVARMNATIEIYSTHFPIIQECRTTATDPDAFFVMKAPQTASDVESEELDDDFEWPRTLYSHMFLEHNGVWVHAESGSMVRDNYDLLNQMINPL</sequence>
<evidence type="ECO:0000313" key="1">
    <source>
        <dbReference type="EMBL" id="KAJ9099479.1"/>
    </source>
</evidence>
<dbReference type="Proteomes" id="UP001230649">
    <property type="component" value="Unassembled WGS sequence"/>
</dbReference>
<name>A0ACC2VKF6_9TREE</name>
<comment type="caution">
    <text evidence="1">The sequence shown here is derived from an EMBL/GenBank/DDBJ whole genome shotgun (WGS) entry which is preliminary data.</text>
</comment>
<accession>A0ACC2VKF6</accession>
<organism evidence="1 2">
    <name type="scientific">Naganishia adeliensis</name>
    <dbReference type="NCBI Taxonomy" id="92952"/>
    <lineage>
        <taxon>Eukaryota</taxon>
        <taxon>Fungi</taxon>
        <taxon>Dikarya</taxon>
        <taxon>Basidiomycota</taxon>
        <taxon>Agaricomycotina</taxon>
        <taxon>Tremellomycetes</taxon>
        <taxon>Filobasidiales</taxon>
        <taxon>Filobasidiaceae</taxon>
        <taxon>Naganishia</taxon>
    </lineage>
</organism>
<keyword evidence="2" id="KW-1185">Reference proteome</keyword>